<evidence type="ECO:0000313" key="2">
    <source>
        <dbReference type="EMBL" id="ELR70166.1"/>
    </source>
</evidence>
<dbReference type="STRING" id="1237149.C900_03851"/>
<proteinExistence type="predicted"/>
<dbReference type="AlphaFoldDB" id="L8JML8"/>
<accession>L8JML8</accession>
<reference evidence="2 3" key="1">
    <citation type="submission" date="2012-12" db="EMBL/GenBank/DDBJ databases">
        <title>Genome assembly of Fulvivirga imtechensis AK7.</title>
        <authorList>
            <person name="Nupur N."/>
            <person name="Khatri I."/>
            <person name="Kumar R."/>
            <person name="Subramanian S."/>
            <person name="Pinnaka A."/>
        </authorList>
    </citation>
    <scope>NUCLEOTIDE SEQUENCE [LARGE SCALE GENOMIC DNA]</scope>
    <source>
        <strain evidence="2 3">AK7</strain>
    </source>
</reference>
<keyword evidence="3" id="KW-1185">Reference proteome</keyword>
<dbReference type="EMBL" id="AMZN01000055">
    <property type="protein sequence ID" value="ELR70166.1"/>
    <property type="molecule type" value="Genomic_DNA"/>
</dbReference>
<dbReference type="PANTHER" id="PTHR16255:SF6">
    <property type="entry name" value="PROTEIN RETARDED ROOT GROWTH-LIKE"/>
    <property type="match status" value="1"/>
</dbReference>
<evidence type="ECO:0000313" key="3">
    <source>
        <dbReference type="Proteomes" id="UP000011135"/>
    </source>
</evidence>
<dbReference type="PATRIC" id="fig|1237149.3.peg.3613"/>
<dbReference type="eggNOG" id="COG1723">
    <property type="taxonomic scope" value="Bacteria"/>
</dbReference>
<name>L8JML8_9BACT</name>
<organism evidence="2 3">
    <name type="scientific">Fulvivirga imtechensis AK7</name>
    <dbReference type="NCBI Taxonomy" id="1237149"/>
    <lineage>
        <taxon>Bacteria</taxon>
        <taxon>Pseudomonadati</taxon>
        <taxon>Bacteroidota</taxon>
        <taxon>Cytophagia</taxon>
        <taxon>Cytophagales</taxon>
        <taxon>Fulvivirgaceae</taxon>
        <taxon>Fulvivirga</taxon>
    </lineage>
</organism>
<sequence length="269" mass="31618">MIDTIKTTMDRKELVIQAWHLKDNIDIRQCREKNCYKIISESKSDIFFEPFPGKYVFIFNYGVIVFYHLSVQEIDSVLKQLFPGTRKASLFHDTFGLIRSDSDEINIQFNSLSLKLINEETIKIIMLNLAQSVALIYYDEVSQDLLAHVRQFTSQMEEQGKLKISRKNILRFIGKALNTKNKIAENLYIFDAPPVTWNNEYLDKVHTTLSRHFDLGPRYRSIENTFNIVEANLDTYMELYHQKESSKLEWIIIILIFVEVIDTFLTKVL</sequence>
<dbReference type="Proteomes" id="UP000011135">
    <property type="component" value="Unassembled WGS sequence"/>
</dbReference>
<dbReference type="Pfam" id="PF02582">
    <property type="entry name" value="DUF155"/>
    <property type="match status" value="1"/>
</dbReference>
<dbReference type="PANTHER" id="PTHR16255">
    <property type="entry name" value="REQUIRED FOR MEIOTIC NUCLEAR DIVISION PROTEIN 1 HOMOLOG"/>
    <property type="match status" value="1"/>
</dbReference>
<dbReference type="RefSeq" id="WP_009581258.1">
    <property type="nucleotide sequence ID" value="NZ_AMZN01000055.1"/>
</dbReference>
<feature type="domain" description="DUF155" evidence="1">
    <location>
        <begin position="56"/>
        <end position="222"/>
    </location>
</feature>
<dbReference type="OrthoDB" id="942290at2"/>
<evidence type="ECO:0000259" key="1">
    <source>
        <dbReference type="Pfam" id="PF02582"/>
    </source>
</evidence>
<comment type="caution">
    <text evidence="2">The sequence shown here is derived from an EMBL/GenBank/DDBJ whole genome shotgun (WGS) entry which is preliminary data.</text>
</comment>
<protein>
    <recommendedName>
        <fullName evidence="1">DUF155 domain-containing protein</fullName>
    </recommendedName>
</protein>
<gene>
    <name evidence="2" type="ORF">C900_03851</name>
</gene>
<dbReference type="InterPro" id="IPR051624">
    <property type="entry name" value="RMD1/Sad1-interacting"/>
</dbReference>
<dbReference type="InterPro" id="IPR003734">
    <property type="entry name" value="DUF155"/>
</dbReference>